<name>A0A0G1WA38_9BACT</name>
<dbReference type="CDD" id="cd02440">
    <property type="entry name" value="AdoMet_MTases"/>
    <property type="match status" value="1"/>
</dbReference>
<evidence type="ECO:0000313" key="2">
    <source>
        <dbReference type="Proteomes" id="UP000034772"/>
    </source>
</evidence>
<dbReference type="InterPro" id="IPR029063">
    <property type="entry name" value="SAM-dependent_MTases_sf"/>
</dbReference>
<keyword evidence="1" id="KW-0808">Transferase</keyword>
<organism evidence="1 2">
    <name type="scientific">Candidatus Beckwithbacteria bacterium GW2011_GWC2_47_9</name>
    <dbReference type="NCBI Taxonomy" id="1618373"/>
    <lineage>
        <taxon>Bacteria</taxon>
        <taxon>Candidatus Beckwithiibacteriota</taxon>
    </lineage>
</organism>
<dbReference type="Proteomes" id="UP000034772">
    <property type="component" value="Unassembled WGS sequence"/>
</dbReference>
<protein>
    <submittedName>
        <fullName evidence="1">Methyltransferase</fullName>
    </submittedName>
</protein>
<dbReference type="Gene3D" id="3.40.50.150">
    <property type="entry name" value="Vaccinia Virus protein VP39"/>
    <property type="match status" value="1"/>
</dbReference>
<accession>A0A0G1WA38</accession>
<dbReference type="GO" id="GO:0008168">
    <property type="term" value="F:methyltransferase activity"/>
    <property type="evidence" value="ECO:0007669"/>
    <property type="project" value="UniProtKB-KW"/>
</dbReference>
<dbReference type="AlphaFoldDB" id="A0A0G1WA38"/>
<keyword evidence="1" id="KW-0489">Methyltransferase</keyword>
<dbReference type="GO" id="GO:0032259">
    <property type="term" value="P:methylation"/>
    <property type="evidence" value="ECO:0007669"/>
    <property type="project" value="UniProtKB-KW"/>
</dbReference>
<dbReference type="Pfam" id="PF13489">
    <property type="entry name" value="Methyltransf_23"/>
    <property type="match status" value="1"/>
</dbReference>
<comment type="caution">
    <text evidence="1">The sequence shown here is derived from an EMBL/GenBank/DDBJ whole genome shotgun (WGS) entry which is preliminary data.</text>
</comment>
<proteinExistence type="predicted"/>
<sequence length="330" mass="37381">MDKASNRASQANEFSEISFEPLSRCELCQSSSFRSIGSYDLKGIVLRYTLCEQCGFVQMNPVTSEASMNLFYQKEYWRNISKGSLGRVQRKQIYRARQIINFTTERLKKMDSDVVRVLEIGSSFGNTLEMVGGVISSLGKKTVLYGIEPNEAIAKDGVSVYKQIKLIGRSYRDLDKIHEIYDFIILSHVLEHLRDPVGVLRLIREKLASAGFMYIEVPNFYGHQSYHIYHVSCFTPISLKSALANADLSGEVFAYGGNRQFPKFIGVIAYKQQGKGSVGQYSVAVAKGSGDPRQVIERRAAFERYLASKRKTNFLSRIFRKFGGKFLPKF</sequence>
<evidence type="ECO:0000313" key="1">
    <source>
        <dbReference type="EMBL" id="KKU87203.1"/>
    </source>
</evidence>
<gene>
    <name evidence="1" type="ORF">UY17_C0025G0002</name>
</gene>
<reference evidence="1 2" key="1">
    <citation type="journal article" date="2015" name="Nature">
        <title>rRNA introns, odd ribosomes, and small enigmatic genomes across a large radiation of phyla.</title>
        <authorList>
            <person name="Brown C.T."/>
            <person name="Hug L.A."/>
            <person name="Thomas B.C."/>
            <person name="Sharon I."/>
            <person name="Castelle C.J."/>
            <person name="Singh A."/>
            <person name="Wilkins M.J."/>
            <person name="Williams K.H."/>
            <person name="Banfield J.F."/>
        </authorList>
    </citation>
    <scope>NUCLEOTIDE SEQUENCE [LARGE SCALE GENOMIC DNA]</scope>
</reference>
<dbReference type="SUPFAM" id="SSF53335">
    <property type="entry name" value="S-adenosyl-L-methionine-dependent methyltransferases"/>
    <property type="match status" value="1"/>
</dbReference>
<dbReference type="EMBL" id="LCOZ01000025">
    <property type="protein sequence ID" value="KKU87203.1"/>
    <property type="molecule type" value="Genomic_DNA"/>
</dbReference>